<organism evidence="1 3">
    <name type="scientific">Hymenobacter humi</name>
    <dbReference type="NCBI Taxonomy" id="1411620"/>
    <lineage>
        <taxon>Bacteria</taxon>
        <taxon>Pseudomonadati</taxon>
        <taxon>Bacteroidota</taxon>
        <taxon>Cytophagia</taxon>
        <taxon>Cytophagales</taxon>
        <taxon>Hymenobacteraceae</taxon>
        <taxon>Hymenobacter</taxon>
    </lineage>
</organism>
<keyword evidence="3" id="KW-1185">Reference proteome</keyword>
<reference evidence="3" key="2">
    <citation type="journal article" date="2019" name="Int. J. Syst. Evol. Microbiol.">
        <title>The Global Catalogue of Microorganisms (GCM) 10K type strain sequencing project: providing services to taxonomists for standard genome sequencing and annotation.</title>
        <authorList>
            <consortium name="The Broad Institute Genomics Platform"/>
            <consortium name="The Broad Institute Genome Sequencing Center for Infectious Disease"/>
            <person name="Wu L."/>
            <person name="Ma J."/>
        </authorList>
    </citation>
    <scope>NUCLEOTIDE SEQUENCE [LARGE SCALE GENOMIC DNA]</scope>
    <source>
        <strain evidence="3">JCM 19635</strain>
    </source>
</reference>
<proteinExistence type="predicted"/>
<dbReference type="EMBL" id="JBHTEK010000001">
    <property type="protein sequence ID" value="MFC7670444.1"/>
    <property type="molecule type" value="Genomic_DNA"/>
</dbReference>
<dbReference type="EMBL" id="JBHTEK010000001">
    <property type="protein sequence ID" value="MFC7666042.1"/>
    <property type="molecule type" value="Genomic_DNA"/>
</dbReference>
<reference evidence="1" key="3">
    <citation type="submission" date="2024-09" db="EMBL/GenBank/DDBJ databases">
        <authorList>
            <person name="Sun Q."/>
            <person name="Mori K."/>
        </authorList>
    </citation>
    <scope>NUCLEOTIDE SEQUENCE</scope>
    <source>
        <strain evidence="1">JCM 19635</strain>
    </source>
</reference>
<reference evidence="1" key="1">
    <citation type="journal article" date="2014" name="Int. J. Syst. Evol. Microbiol.">
        <title>Complete genome of a new Firmicutes species belonging to the dominant human colonic microbiota ('Ruminococcus bicirculans') reveals two chromosomes and a selective capacity to utilize plant glucans.</title>
        <authorList>
            <consortium name="NISC Comparative Sequencing Program"/>
            <person name="Wegmann U."/>
            <person name="Louis P."/>
            <person name="Goesmann A."/>
            <person name="Henrissat B."/>
            <person name="Duncan S.H."/>
            <person name="Flint H.J."/>
        </authorList>
    </citation>
    <scope>NUCLEOTIDE SEQUENCE</scope>
    <source>
        <strain evidence="1">JCM 19635</strain>
    </source>
</reference>
<gene>
    <name evidence="1" type="ORF">ACFQT0_00260</name>
    <name evidence="2" type="ORF">ACFQT0_26030</name>
</gene>
<name>A0ABW2TZB7_9BACT</name>
<dbReference type="Proteomes" id="UP001596513">
    <property type="component" value="Unassembled WGS sequence"/>
</dbReference>
<evidence type="ECO:0000313" key="1">
    <source>
        <dbReference type="EMBL" id="MFC7666042.1"/>
    </source>
</evidence>
<evidence type="ECO:0000313" key="2">
    <source>
        <dbReference type="EMBL" id="MFC7670444.1"/>
    </source>
</evidence>
<accession>A0ABW2TZB7</accession>
<evidence type="ECO:0000313" key="3">
    <source>
        <dbReference type="Proteomes" id="UP001596513"/>
    </source>
</evidence>
<protein>
    <submittedName>
        <fullName evidence="1">Uncharacterized protein</fullName>
    </submittedName>
</protein>
<dbReference type="RefSeq" id="WP_380199410.1">
    <property type="nucleotide sequence ID" value="NZ_JBHTEK010000001.1"/>
</dbReference>
<sequence>MILGLTAFAPKPKLTNVKLGSGLTVGVPAGFAPCPTTALP</sequence>
<comment type="caution">
    <text evidence="1">The sequence shown here is derived from an EMBL/GenBank/DDBJ whole genome shotgun (WGS) entry which is preliminary data.</text>
</comment>